<dbReference type="Proteomes" id="UP000693946">
    <property type="component" value="Linkage Group LG13"/>
</dbReference>
<protein>
    <submittedName>
        <fullName evidence="2">Uncharacterized protein</fullName>
    </submittedName>
</protein>
<proteinExistence type="predicted"/>
<dbReference type="EMBL" id="JAGKHQ010000005">
    <property type="protein sequence ID" value="KAG7515207.1"/>
    <property type="molecule type" value="Genomic_DNA"/>
</dbReference>
<gene>
    <name evidence="2" type="ORF">JOB18_002014</name>
</gene>
<organism evidence="2 3">
    <name type="scientific">Solea senegalensis</name>
    <name type="common">Senegalese sole</name>
    <dbReference type="NCBI Taxonomy" id="28829"/>
    <lineage>
        <taxon>Eukaryota</taxon>
        <taxon>Metazoa</taxon>
        <taxon>Chordata</taxon>
        <taxon>Craniata</taxon>
        <taxon>Vertebrata</taxon>
        <taxon>Euteleostomi</taxon>
        <taxon>Actinopterygii</taxon>
        <taxon>Neopterygii</taxon>
        <taxon>Teleostei</taxon>
        <taxon>Neoteleostei</taxon>
        <taxon>Acanthomorphata</taxon>
        <taxon>Carangaria</taxon>
        <taxon>Pleuronectiformes</taxon>
        <taxon>Pleuronectoidei</taxon>
        <taxon>Soleidae</taxon>
        <taxon>Solea</taxon>
    </lineage>
</organism>
<evidence type="ECO:0000313" key="2">
    <source>
        <dbReference type="EMBL" id="KAG7515207.1"/>
    </source>
</evidence>
<name>A0AAV6SEZ1_SOLSE</name>
<feature type="signal peptide" evidence="1">
    <location>
        <begin position="1"/>
        <end position="37"/>
    </location>
</feature>
<evidence type="ECO:0000313" key="3">
    <source>
        <dbReference type="Proteomes" id="UP000693946"/>
    </source>
</evidence>
<comment type="caution">
    <text evidence="2">The sequence shown here is derived from an EMBL/GenBank/DDBJ whole genome shotgun (WGS) entry which is preliminary data.</text>
</comment>
<evidence type="ECO:0000256" key="1">
    <source>
        <dbReference type="SAM" id="SignalP"/>
    </source>
</evidence>
<accession>A0AAV6SEZ1</accession>
<keyword evidence="3" id="KW-1185">Reference proteome</keyword>
<dbReference type="AlphaFoldDB" id="A0AAV6SEZ1"/>
<reference evidence="2 3" key="1">
    <citation type="journal article" date="2021" name="Sci. Rep.">
        <title>Chromosome anchoring in Senegalese sole (Solea senegalensis) reveals sex-associated markers and genome rearrangements in flatfish.</title>
        <authorList>
            <person name="Guerrero-Cozar I."/>
            <person name="Gomez-Garrido J."/>
            <person name="Berbel C."/>
            <person name="Martinez-Blanch J.F."/>
            <person name="Alioto T."/>
            <person name="Claros M.G."/>
            <person name="Gagnaire P.A."/>
            <person name="Manchado M."/>
        </authorList>
    </citation>
    <scope>NUCLEOTIDE SEQUENCE [LARGE SCALE GENOMIC DNA]</scope>
    <source>
        <strain evidence="2">Sse05_10M</strain>
    </source>
</reference>
<sequence length="80" mass="8986">MLDGLFRHSEPFGTMKAEHSPLMFLLISLLYVSQVQHSHTMDMSSDKQGANNELITQTPASGQDNSLGYKETCLTIHFEE</sequence>
<keyword evidence="1" id="KW-0732">Signal</keyword>
<feature type="chain" id="PRO_5043697757" evidence="1">
    <location>
        <begin position="38"/>
        <end position="80"/>
    </location>
</feature>